<feature type="compositionally biased region" description="Basic and acidic residues" evidence="12">
    <location>
        <begin position="674"/>
        <end position="690"/>
    </location>
</feature>
<protein>
    <recommendedName>
        <fullName evidence="1">RNA helicase</fullName>
        <ecNumber evidence="1">3.6.4.13</ecNumber>
    </recommendedName>
</protein>
<evidence type="ECO:0000256" key="6">
    <source>
        <dbReference type="ARBA" id="ARBA00022840"/>
    </source>
</evidence>
<dbReference type="SMART" id="SM00490">
    <property type="entry name" value="HELICc"/>
    <property type="match status" value="1"/>
</dbReference>
<dbReference type="CDD" id="cd18787">
    <property type="entry name" value="SF2_C_DEAD"/>
    <property type="match status" value="1"/>
</dbReference>
<dbReference type="Pfam" id="PF03880">
    <property type="entry name" value="DbpA"/>
    <property type="match status" value="1"/>
</dbReference>
<evidence type="ECO:0000313" key="17">
    <source>
        <dbReference type="Proteomes" id="UP000268084"/>
    </source>
</evidence>
<dbReference type="InterPro" id="IPR057325">
    <property type="entry name" value="DeaD_dimer"/>
</dbReference>
<keyword evidence="2" id="KW-0963">Cytoplasm</keyword>
<evidence type="ECO:0000259" key="15">
    <source>
        <dbReference type="PROSITE" id="PS51195"/>
    </source>
</evidence>
<dbReference type="InterPro" id="IPR012677">
    <property type="entry name" value="Nucleotide-bd_a/b_plait_sf"/>
</dbReference>
<dbReference type="InterPro" id="IPR014014">
    <property type="entry name" value="RNA_helicase_DEAD_Q_motif"/>
</dbReference>
<feature type="compositionally biased region" description="Basic and acidic residues" evidence="12">
    <location>
        <begin position="491"/>
        <end position="569"/>
    </location>
</feature>
<dbReference type="SMART" id="SM00487">
    <property type="entry name" value="DEXDc"/>
    <property type="match status" value="1"/>
</dbReference>
<dbReference type="GO" id="GO:0003723">
    <property type="term" value="F:RNA binding"/>
    <property type="evidence" value="ECO:0007669"/>
    <property type="project" value="InterPro"/>
</dbReference>
<dbReference type="InterPro" id="IPR011545">
    <property type="entry name" value="DEAD/DEAH_box_helicase_dom"/>
</dbReference>
<comment type="catalytic activity">
    <reaction evidence="9">
        <text>ATP + H2O = ADP + phosphate + H(+)</text>
        <dbReference type="Rhea" id="RHEA:13065"/>
        <dbReference type="ChEBI" id="CHEBI:15377"/>
        <dbReference type="ChEBI" id="CHEBI:15378"/>
        <dbReference type="ChEBI" id="CHEBI:30616"/>
        <dbReference type="ChEBI" id="CHEBI:43474"/>
        <dbReference type="ChEBI" id="CHEBI:456216"/>
        <dbReference type="EC" id="3.6.4.13"/>
    </reaction>
</comment>
<dbReference type="Pfam" id="PF25399">
    <property type="entry name" value="DeaD_dimer"/>
    <property type="match status" value="1"/>
</dbReference>
<dbReference type="InterPro" id="IPR027417">
    <property type="entry name" value="P-loop_NTPase"/>
</dbReference>
<sequence length="713" mass="76742">MAQMATPAVLSDPSHSYNEADLLSENLSADEVENLDDVVDMVDTEDDDTVGFENLGLPAALLRAVKDLGYTIPSDIQAAAIPALLAGSDITGVAQTGTGKTAAFGLPLLAAIDTSVRGVQALVLTPTRELAMQVSDAIASMAAHLPGVRVLAVYGGSAFTPQQRALSQGVQVVVGTPGRIIDHLERKTLNLTGLRYLVLDEADEMLRMGFAEDVDRILTDAPKDRQTALFSATMPPPIRRVAERHMTNPIDIAVSRQSSTVANVRQTYAVVPFRDKVEALARILEVSDADATIVFTRTKDAAETVGSELIAKGISAATISGDVAQRERERIVERLRNGRLDVLVATDVAARGLDVDRIDLVVNFDAPGEPEAYVHRIGRTGRAGRTGEALTFFTPRETSRLKAIERATRVKLEEIKLPSPADVAVQRASKILTKAAARAEVGRLETYRTAVETFLANSPMTAGDLAATLAALAAGDDGKAPEVRISAPHTLTREKSDRGQGGRSFDRDRAPRERSYADRPFADRSHGERSYGDRPERPSFDRPRSDRPSFDRPGADRPSFDRPGADRRTSRPAGKRYRVAVGHNDGVRPAGIVGAITGEGGVNGRDLGKIDIYDNHSIVEISADLSPDAFSRISSAKVSGRELRIQADNGAPSTEAPRSAPRRDSYDCPARSDSGARSEGGYRRDDRSEGYSRAQAPASGSKWSTTRRPVRSN</sequence>
<dbReference type="PANTHER" id="PTHR47963:SF8">
    <property type="entry name" value="ATP-DEPENDENT RNA HELICASE DEAD"/>
    <property type="match status" value="1"/>
</dbReference>
<dbReference type="InterPro" id="IPR005580">
    <property type="entry name" value="DbpA/CsdA_RNA-bd_dom"/>
</dbReference>
<accession>A0A3G8ZK88</accession>
<proteinExistence type="inferred from homology"/>
<dbReference type="InterPro" id="IPR001650">
    <property type="entry name" value="Helicase_C-like"/>
</dbReference>
<gene>
    <name evidence="16" type="ORF">EH165_05840</name>
</gene>
<feature type="region of interest" description="Disordered" evidence="12">
    <location>
        <begin position="475"/>
        <end position="589"/>
    </location>
</feature>
<reference evidence="16 17" key="1">
    <citation type="submission" date="2018-11" db="EMBL/GenBank/DDBJ databases">
        <authorList>
            <person name="Da X."/>
        </authorList>
    </citation>
    <scope>NUCLEOTIDE SEQUENCE [LARGE SCALE GENOMIC DNA]</scope>
    <source>
        <strain evidence="16 17">S14-144</strain>
    </source>
</reference>
<dbReference type="EC" id="3.6.4.13" evidence="1"/>
<evidence type="ECO:0000256" key="5">
    <source>
        <dbReference type="ARBA" id="ARBA00022806"/>
    </source>
</evidence>
<dbReference type="Pfam" id="PF00271">
    <property type="entry name" value="Helicase_C"/>
    <property type="match status" value="1"/>
</dbReference>
<dbReference type="InterPro" id="IPR034415">
    <property type="entry name" value="CsdA_RRM"/>
</dbReference>
<dbReference type="KEGG" id="nak:EH165_05840"/>
<dbReference type="InterPro" id="IPR044742">
    <property type="entry name" value="DEAD/DEAH_RhlB"/>
</dbReference>
<evidence type="ECO:0000256" key="12">
    <source>
        <dbReference type="SAM" id="MobiDB-lite"/>
    </source>
</evidence>
<dbReference type="Pfam" id="PF00270">
    <property type="entry name" value="DEAD"/>
    <property type="match status" value="1"/>
</dbReference>
<dbReference type="PROSITE" id="PS51195">
    <property type="entry name" value="Q_MOTIF"/>
    <property type="match status" value="1"/>
</dbReference>
<keyword evidence="5 11" id="KW-0347">Helicase</keyword>
<evidence type="ECO:0000259" key="13">
    <source>
        <dbReference type="PROSITE" id="PS51192"/>
    </source>
</evidence>
<dbReference type="CDD" id="cd00268">
    <property type="entry name" value="DEADc"/>
    <property type="match status" value="1"/>
</dbReference>
<evidence type="ECO:0000256" key="10">
    <source>
        <dbReference type="PROSITE-ProRule" id="PRU00552"/>
    </source>
</evidence>
<evidence type="ECO:0000313" key="16">
    <source>
        <dbReference type="EMBL" id="AZI57739.1"/>
    </source>
</evidence>
<keyword evidence="17" id="KW-1185">Reference proteome</keyword>
<dbReference type="CDD" id="cd12499">
    <property type="entry name" value="RRM_EcCsdA_like"/>
    <property type="match status" value="1"/>
</dbReference>
<evidence type="ECO:0000256" key="3">
    <source>
        <dbReference type="ARBA" id="ARBA00022741"/>
    </source>
</evidence>
<dbReference type="GO" id="GO:0016787">
    <property type="term" value="F:hydrolase activity"/>
    <property type="evidence" value="ECO:0007669"/>
    <property type="project" value="UniProtKB-KW"/>
</dbReference>
<keyword evidence="4 11" id="KW-0378">Hydrolase</keyword>
<evidence type="ECO:0000256" key="7">
    <source>
        <dbReference type="ARBA" id="ARBA00023016"/>
    </source>
</evidence>
<evidence type="ECO:0000259" key="14">
    <source>
        <dbReference type="PROSITE" id="PS51194"/>
    </source>
</evidence>
<feature type="region of interest" description="Disordered" evidence="12">
    <location>
        <begin position="643"/>
        <end position="713"/>
    </location>
</feature>
<feature type="short sequence motif" description="Q motif" evidence="10">
    <location>
        <begin position="50"/>
        <end position="78"/>
    </location>
</feature>
<evidence type="ECO:0000256" key="2">
    <source>
        <dbReference type="ARBA" id="ARBA00022490"/>
    </source>
</evidence>
<evidence type="ECO:0000256" key="11">
    <source>
        <dbReference type="RuleBase" id="RU000492"/>
    </source>
</evidence>
<name>A0A3G8ZK88_9ACTN</name>
<feature type="domain" description="Helicase C-terminal" evidence="14">
    <location>
        <begin position="276"/>
        <end position="423"/>
    </location>
</feature>
<dbReference type="InterPro" id="IPR014001">
    <property type="entry name" value="Helicase_ATP-bd"/>
</dbReference>
<dbReference type="PROSITE" id="PS51192">
    <property type="entry name" value="HELICASE_ATP_BIND_1"/>
    <property type="match status" value="1"/>
</dbReference>
<feature type="domain" description="Helicase ATP-binding" evidence="13">
    <location>
        <begin position="81"/>
        <end position="252"/>
    </location>
</feature>
<keyword evidence="6 11" id="KW-0067">ATP-binding</keyword>
<dbReference type="RefSeq" id="WP_124798437.1">
    <property type="nucleotide sequence ID" value="NZ_CP034170.1"/>
</dbReference>
<dbReference type="OrthoDB" id="9805696at2"/>
<keyword evidence="7" id="KW-0346">Stress response</keyword>
<dbReference type="GO" id="GO:0005524">
    <property type="term" value="F:ATP binding"/>
    <property type="evidence" value="ECO:0007669"/>
    <property type="project" value="UniProtKB-KW"/>
</dbReference>
<dbReference type="SUPFAM" id="SSF52540">
    <property type="entry name" value="P-loop containing nucleoside triphosphate hydrolases"/>
    <property type="match status" value="1"/>
</dbReference>
<dbReference type="Proteomes" id="UP000268084">
    <property type="component" value="Chromosome"/>
</dbReference>
<evidence type="ECO:0000256" key="1">
    <source>
        <dbReference type="ARBA" id="ARBA00012552"/>
    </source>
</evidence>
<feature type="domain" description="DEAD-box RNA helicase Q" evidence="15">
    <location>
        <begin position="50"/>
        <end position="78"/>
    </location>
</feature>
<evidence type="ECO:0000256" key="8">
    <source>
        <dbReference type="ARBA" id="ARBA00038437"/>
    </source>
</evidence>
<comment type="similarity">
    <text evidence="8 11">Belongs to the DEAD box helicase family.</text>
</comment>
<dbReference type="PROSITE" id="PS00039">
    <property type="entry name" value="DEAD_ATP_HELICASE"/>
    <property type="match status" value="1"/>
</dbReference>
<dbReference type="EMBL" id="CP034170">
    <property type="protein sequence ID" value="AZI57739.1"/>
    <property type="molecule type" value="Genomic_DNA"/>
</dbReference>
<reference evidence="16 17" key="2">
    <citation type="submission" date="2018-12" db="EMBL/GenBank/DDBJ databases">
        <title>Nakamurella antarcticus sp. nov., isolated from Antarctica South Shetland Islands soil.</title>
        <authorList>
            <person name="Peng F."/>
        </authorList>
    </citation>
    <scope>NUCLEOTIDE SEQUENCE [LARGE SCALE GENOMIC DNA]</scope>
    <source>
        <strain evidence="16 17">S14-144</strain>
    </source>
</reference>
<evidence type="ECO:0000256" key="9">
    <source>
        <dbReference type="ARBA" id="ARBA00047984"/>
    </source>
</evidence>
<dbReference type="GO" id="GO:0003724">
    <property type="term" value="F:RNA helicase activity"/>
    <property type="evidence" value="ECO:0007669"/>
    <property type="project" value="UniProtKB-EC"/>
</dbReference>
<dbReference type="Gene3D" id="3.30.70.330">
    <property type="match status" value="1"/>
</dbReference>
<dbReference type="Gene3D" id="3.40.50.300">
    <property type="entry name" value="P-loop containing nucleotide triphosphate hydrolases"/>
    <property type="match status" value="2"/>
</dbReference>
<dbReference type="AlphaFoldDB" id="A0A3G8ZK88"/>
<dbReference type="InterPro" id="IPR050547">
    <property type="entry name" value="DEAD_box_RNA_helicases"/>
</dbReference>
<dbReference type="InterPro" id="IPR000629">
    <property type="entry name" value="RNA-helicase_DEAD-box_CS"/>
</dbReference>
<dbReference type="FunFam" id="3.40.50.300:FF:000108">
    <property type="entry name" value="ATP-dependent RNA helicase RhlE"/>
    <property type="match status" value="1"/>
</dbReference>
<keyword evidence="3 11" id="KW-0547">Nucleotide-binding</keyword>
<dbReference type="PANTHER" id="PTHR47963">
    <property type="entry name" value="DEAD-BOX ATP-DEPENDENT RNA HELICASE 47, MITOCHONDRIAL"/>
    <property type="match status" value="1"/>
</dbReference>
<dbReference type="PROSITE" id="PS51194">
    <property type="entry name" value="HELICASE_CTER"/>
    <property type="match status" value="1"/>
</dbReference>
<organism evidence="16 17">
    <name type="scientific">Nakamurella antarctica</name>
    <dbReference type="NCBI Taxonomy" id="1902245"/>
    <lineage>
        <taxon>Bacteria</taxon>
        <taxon>Bacillati</taxon>
        <taxon>Actinomycetota</taxon>
        <taxon>Actinomycetes</taxon>
        <taxon>Nakamurellales</taxon>
        <taxon>Nakamurellaceae</taxon>
        <taxon>Nakamurella</taxon>
    </lineage>
</organism>
<evidence type="ECO:0000256" key="4">
    <source>
        <dbReference type="ARBA" id="ARBA00022801"/>
    </source>
</evidence>